<reference evidence="2" key="2">
    <citation type="journal article" date="2011" name="Proc. Natl. Acad. Sci. U.S.A.">
        <title>Obligate biotrophy features unraveled by the genomic analysis of rust fungi.</title>
        <authorList>
            <person name="Duplessis S."/>
            <person name="Cuomo C.A."/>
            <person name="Lin Y.-C."/>
            <person name="Aerts A."/>
            <person name="Tisserant E."/>
            <person name="Veneault-Fourrey C."/>
            <person name="Joly D.L."/>
            <person name="Hacquard S."/>
            <person name="Amselem J."/>
            <person name="Cantarel B.L."/>
            <person name="Chiu R."/>
            <person name="Coutinho P.M."/>
            <person name="Feau N."/>
            <person name="Field M."/>
            <person name="Frey P."/>
            <person name="Gelhaye E."/>
            <person name="Goldberg J."/>
            <person name="Grabherr M.G."/>
            <person name="Kodira C.D."/>
            <person name="Kohler A."/>
            <person name="Kuees U."/>
            <person name="Lindquist E.A."/>
            <person name="Lucas S.M."/>
            <person name="Mago R."/>
            <person name="Mauceli E."/>
            <person name="Morin E."/>
            <person name="Murat C."/>
            <person name="Pangilinan J.L."/>
            <person name="Park R."/>
            <person name="Pearson M."/>
            <person name="Quesneville H."/>
            <person name="Rouhier N."/>
            <person name="Sakthikumar S."/>
            <person name="Salamov A.A."/>
            <person name="Schmutz J."/>
            <person name="Selles B."/>
            <person name="Shapiro H."/>
            <person name="Tanguay P."/>
            <person name="Tuskan G.A."/>
            <person name="Henrissat B."/>
            <person name="Van de Peer Y."/>
            <person name="Rouze P."/>
            <person name="Ellis J.G."/>
            <person name="Dodds P.N."/>
            <person name="Schein J.E."/>
            <person name="Zhong S."/>
            <person name="Hamelin R.C."/>
            <person name="Grigoriev I.V."/>
            <person name="Szabo L.J."/>
            <person name="Martin F."/>
        </authorList>
    </citation>
    <scope>NUCLEOTIDE SEQUENCE [LARGE SCALE GENOMIC DNA]</scope>
    <source>
        <strain evidence="2">CRL 75-36-700-3 / race SCCL</strain>
    </source>
</reference>
<protein>
    <submittedName>
        <fullName evidence="1">Uncharacterized protein</fullName>
    </submittedName>
</protein>
<keyword evidence="2" id="KW-1185">Reference proteome</keyword>
<dbReference type="EMBL" id="DS178288">
    <property type="protein sequence ID" value="EFP83852.2"/>
    <property type="molecule type" value="Genomic_DNA"/>
</dbReference>
<dbReference type="InParanoid" id="E3KHS7"/>
<evidence type="ECO:0000313" key="2">
    <source>
        <dbReference type="Proteomes" id="UP000008783"/>
    </source>
</evidence>
<dbReference type="KEGG" id="pgr:PGTG_09565"/>
<organism evidence="1 2">
    <name type="scientific">Puccinia graminis f. sp. tritici (strain CRL 75-36-700-3 / race SCCL)</name>
    <name type="common">Black stem rust fungus</name>
    <dbReference type="NCBI Taxonomy" id="418459"/>
    <lineage>
        <taxon>Eukaryota</taxon>
        <taxon>Fungi</taxon>
        <taxon>Dikarya</taxon>
        <taxon>Basidiomycota</taxon>
        <taxon>Pucciniomycotina</taxon>
        <taxon>Pucciniomycetes</taxon>
        <taxon>Pucciniales</taxon>
        <taxon>Pucciniaceae</taxon>
        <taxon>Puccinia</taxon>
    </lineage>
</organism>
<evidence type="ECO:0000313" key="1">
    <source>
        <dbReference type="EMBL" id="EFP83852.2"/>
    </source>
</evidence>
<name>E3KHS7_PUCGT</name>
<proteinExistence type="predicted"/>
<accession>E3KHS7</accession>
<reference key="1">
    <citation type="submission" date="2007-01" db="EMBL/GenBank/DDBJ databases">
        <title>The Genome Sequence of Puccinia graminis f. sp. tritici Strain CRL 75-36-700-3.</title>
        <authorList>
            <consortium name="The Broad Institute Genome Sequencing Platform"/>
            <person name="Birren B."/>
            <person name="Lander E."/>
            <person name="Galagan J."/>
            <person name="Nusbaum C."/>
            <person name="Devon K."/>
            <person name="Cuomo C."/>
            <person name="Jaffe D."/>
            <person name="Butler J."/>
            <person name="Alvarez P."/>
            <person name="Gnerre S."/>
            <person name="Grabherr M."/>
            <person name="Mauceli E."/>
            <person name="Brockman W."/>
            <person name="Young S."/>
            <person name="LaButti K."/>
            <person name="Sykes S."/>
            <person name="DeCaprio D."/>
            <person name="Crawford M."/>
            <person name="Koehrsen M."/>
            <person name="Engels R."/>
            <person name="Montgomery P."/>
            <person name="Pearson M."/>
            <person name="Howarth C."/>
            <person name="Larson L."/>
            <person name="White J."/>
            <person name="Zeng Q."/>
            <person name="Kodira C."/>
            <person name="Yandava C."/>
            <person name="Alvarado L."/>
            <person name="O'Leary S."/>
            <person name="Szabo L."/>
            <person name="Dean R."/>
            <person name="Schein J."/>
        </authorList>
    </citation>
    <scope>NUCLEOTIDE SEQUENCE</scope>
    <source>
        <strain>CRL 75-36-700-3</strain>
    </source>
</reference>
<dbReference type="Proteomes" id="UP000008783">
    <property type="component" value="Unassembled WGS sequence"/>
</dbReference>
<dbReference type="HOGENOM" id="CLU_3033444_0_0_1"/>
<sequence length="55" mass="6213">MDVDGLIGPELWVGQVRLWLVPRSEPRSRCPIKPPGHTSKPPWRSVKRDLGLCPV</sequence>
<dbReference type="GeneID" id="10532540"/>
<dbReference type="VEuPathDB" id="FungiDB:PGTG_09565"/>
<dbReference type="AlphaFoldDB" id="E3KHS7"/>
<gene>
    <name evidence="1" type="ORF">PGTG_09565</name>
</gene>
<dbReference type="RefSeq" id="XP_003328271.2">
    <property type="nucleotide sequence ID" value="XM_003328223.2"/>
</dbReference>